<dbReference type="AlphaFoldDB" id="A0A212J410"/>
<accession>A0A212J410</accession>
<organism evidence="1">
    <name type="scientific">uncultured Eubacteriales bacterium</name>
    <dbReference type="NCBI Taxonomy" id="172733"/>
    <lineage>
        <taxon>Bacteria</taxon>
        <taxon>Bacillati</taxon>
        <taxon>Bacillota</taxon>
        <taxon>Clostridia</taxon>
        <taxon>Eubacteriales</taxon>
        <taxon>environmental samples</taxon>
    </lineage>
</organism>
<evidence type="ECO:0000313" key="1">
    <source>
        <dbReference type="EMBL" id="SBV94183.1"/>
    </source>
</evidence>
<proteinExistence type="predicted"/>
<gene>
    <name evidence="1" type="ORF">KL86CLO1_10479</name>
</gene>
<reference evidence="1" key="1">
    <citation type="submission" date="2016-04" db="EMBL/GenBank/DDBJ databases">
        <authorList>
            <person name="Evans L.H."/>
            <person name="Alamgir A."/>
            <person name="Owens N."/>
            <person name="Weber N.D."/>
            <person name="Virtaneva K."/>
            <person name="Barbian K."/>
            <person name="Babar A."/>
            <person name="Rosenke K."/>
        </authorList>
    </citation>
    <scope>NUCLEOTIDE SEQUENCE</scope>
    <source>
        <strain evidence="1">86</strain>
    </source>
</reference>
<protein>
    <submittedName>
        <fullName evidence="1">Uncharacterized protein</fullName>
    </submittedName>
</protein>
<sequence length="81" mass="9519">MAVPKRVYIKVLVEFLPDGIATPVKMEYSDRWFDIDRLIRVEHRAPESGGGGMLRYEVRVYGKTRYLWRDGDKWFVEVSAP</sequence>
<dbReference type="EMBL" id="FLUN01000001">
    <property type="protein sequence ID" value="SBV94183.1"/>
    <property type="molecule type" value="Genomic_DNA"/>
</dbReference>
<name>A0A212J410_9FIRM</name>